<comment type="caution">
    <text evidence="6">The sequence shown here is derived from an EMBL/GenBank/DDBJ whole genome shotgun (WGS) entry which is preliminary data.</text>
</comment>
<evidence type="ECO:0000313" key="7">
    <source>
        <dbReference type="Proteomes" id="UP001457282"/>
    </source>
</evidence>
<dbReference type="GO" id="GO:0004674">
    <property type="term" value="F:protein serine/threonine kinase activity"/>
    <property type="evidence" value="ECO:0007669"/>
    <property type="project" value="UniProtKB-KW"/>
</dbReference>
<dbReference type="Gene3D" id="3.30.200.20">
    <property type="entry name" value="Phosphorylase Kinase, domain 1"/>
    <property type="match status" value="1"/>
</dbReference>
<dbReference type="PROSITE" id="PS00109">
    <property type="entry name" value="PROTEIN_KINASE_TYR"/>
    <property type="match status" value="1"/>
</dbReference>
<dbReference type="FunFam" id="3.30.200.20:FF:000162">
    <property type="entry name" value="Adenine nucleotide alpha hydrolase-like domain kinase"/>
    <property type="match status" value="1"/>
</dbReference>
<dbReference type="EMBL" id="JBEDUW010000002">
    <property type="protein sequence ID" value="KAK9944153.1"/>
    <property type="molecule type" value="Genomic_DNA"/>
</dbReference>
<keyword evidence="1" id="KW-0723">Serine/threonine-protein kinase</keyword>
<dbReference type="FunFam" id="1.10.510.10:FF:000095">
    <property type="entry name" value="protein STRUBBELIG-RECEPTOR FAMILY 8"/>
    <property type="match status" value="1"/>
</dbReference>
<reference evidence="6 7" key="1">
    <citation type="journal article" date="2023" name="G3 (Bethesda)">
        <title>A chromosome-length genome assembly and annotation of blackberry (Rubus argutus, cv. 'Hillquist').</title>
        <authorList>
            <person name="Bruna T."/>
            <person name="Aryal R."/>
            <person name="Dudchenko O."/>
            <person name="Sargent D.J."/>
            <person name="Mead D."/>
            <person name="Buti M."/>
            <person name="Cavallini A."/>
            <person name="Hytonen T."/>
            <person name="Andres J."/>
            <person name="Pham M."/>
            <person name="Weisz D."/>
            <person name="Mascagni F."/>
            <person name="Usai G."/>
            <person name="Natali L."/>
            <person name="Bassil N."/>
            <person name="Fernandez G.E."/>
            <person name="Lomsadze A."/>
            <person name="Armour M."/>
            <person name="Olukolu B."/>
            <person name="Poorten T."/>
            <person name="Britton C."/>
            <person name="Davik J."/>
            <person name="Ashrafi H."/>
            <person name="Aiden E.L."/>
            <person name="Borodovsky M."/>
            <person name="Worthington M."/>
        </authorList>
    </citation>
    <scope>NUCLEOTIDE SEQUENCE [LARGE SCALE GENOMIC DNA]</scope>
    <source>
        <strain evidence="6">PI 553951</strain>
    </source>
</reference>
<evidence type="ECO:0000256" key="4">
    <source>
        <dbReference type="PROSITE-ProRule" id="PRU10141"/>
    </source>
</evidence>
<organism evidence="6 7">
    <name type="scientific">Rubus argutus</name>
    <name type="common">Southern blackberry</name>
    <dbReference type="NCBI Taxonomy" id="59490"/>
    <lineage>
        <taxon>Eukaryota</taxon>
        <taxon>Viridiplantae</taxon>
        <taxon>Streptophyta</taxon>
        <taxon>Embryophyta</taxon>
        <taxon>Tracheophyta</taxon>
        <taxon>Spermatophyta</taxon>
        <taxon>Magnoliopsida</taxon>
        <taxon>eudicotyledons</taxon>
        <taxon>Gunneridae</taxon>
        <taxon>Pentapetalae</taxon>
        <taxon>rosids</taxon>
        <taxon>fabids</taxon>
        <taxon>Rosales</taxon>
        <taxon>Rosaceae</taxon>
        <taxon>Rosoideae</taxon>
        <taxon>Rosoideae incertae sedis</taxon>
        <taxon>Rubus</taxon>
    </lineage>
</organism>
<dbReference type="SUPFAM" id="SSF56112">
    <property type="entry name" value="Protein kinase-like (PK-like)"/>
    <property type="match status" value="1"/>
</dbReference>
<protein>
    <recommendedName>
        <fullName evidence="5">Protein kinase domain-containing protein</fullName>
    </recommendedName>
</protein>
<evidence type="ECO:0000256" key="1">
    <source>
        <dbReference type="ARBA" id="ARBA00022527"/>
    </source>
</evidence>
<feature type="binding site" evidence="4">
    <location>
        <position position="342"/>
    </location>
    <ligand>
        <name>ATP</name>
        <dbReference type="ChEBI" id="CHEBI:30616"/>
    </ligand>
</feature>
<evidence type="ECO:0000313" key="6">
    <source>
        <dbReference type="EMBL" id="KAK9944153.1"/>
    </source>
</evidence>
<evidence type="ECO:0000256" key="3">
    <source>
        <dbReference type="ARBA" id="ARBA00022840"/>
    </source>
</evidence>
<dbReference type="Proteomes" id="UP001457282">
    <property type="component" value="Unassembled WGS sequence"/>
</dbReference>
<dbReference type="PANTHER" id="PTHR47989:SF14">
    <property type="entry name" value="INACTIVE PROTEIN KINASE SELMODRAFT_444075"/>
    <property type="match status" value="1"/>
</dbReference>
<proteinExistence type="predicted"/>
<feature type="domain" description="Protein kinase" evidence="5">
    <location>
        <begin position="314"/>
        <end position="590"/>
    </location>
</feature>
<dbReference type="InterPro" id="IPR011009">
    <property type="entry name" value="Kinase-like_dom_sf"/>
</dbReference>
<dbReference type="AlphaFoldDB" id="A0AAW1Y4W5"/>
<dbReference type="PANTHER" id="PTHR47989">
    <property type="entry name" value="OS01G0750732 PROTEIN"/>
    <property type="match status" value="1"/>
</dbReference>
<dbReference type="Pfam" id="PF00069">
    <property type="entry name" value="Pkinase"/>
    <property type="match status" value="1"/>
</dbReference>
<keyword evidence="2 4" id="KW-0547">Nucleotide-binding</keyword>
<dbReference type="InterPro" id="IPR008266">
    <property type="entry name" value="Tyr_kinase_AS"/>
</dbReference>
<keyword evidence="1" id="KW-0418">Kinase</keyword>
<dbReference type="CDD" id="cd14066">
    <property type="entry name" value="STKc_IRAK"/>
    <property type="match status" value="1"/>
</dbReference>
<evidence type="ECO:0000259" key="5">
    <source>
        <dbReference type="PROSITE" id="PS50011"/>
    </source>
</evidence>
<dbReference type="PROSITE" id="PS00107">
    <property type="entry name" value="PROTEIN_KINASE_ATP"/>
    <property type="match status" value="1"/>
</dbReference>
<dbReference type="GO" id="GO:0005524">
    <property type="term" value="F:ATP binding"/>
    <property type="evidence" value="ECO:0007669"/>
    <property type="project" value="UniProtKB-UniRule"/>
</dbReference>
<dbReference type="InterPro" id="IPR014729">
    <property type="entry name" value="Rossmann-like_a/b/a_fold"/>
</dbReference>
<name>A0AAW1Y4W5_RUBAR</name>
<dbReference type="Gene3D" id="1.10.510.10">
    <property type="entry name" value="Transferase(Phosphotransferase) domain 1"/>
    <property type="match status" value="1"/>
</dbReference>
<accession>A0AAW1Y4W5</accession>
<dbReference type="InterPro" id="IPR017441">
    <property type="entry name" value="Protein_kinase_ATP_BS"/>
</dbReference>
<keyword evidence="3 4" id="KW-0067">ATP-binding</keyword>
<keyword evidence="7" id="KW-1185">Reference proteome</keyword>
<evidence type="ECO:0000256" key="2">
    <source>
        <dbReference type="ARBA" id="ARBA00022741"/>
    </source>
</evidence>
<gene>
    <name evidence="6" type="ORF">M0R45_009733</name>
</gene>
<dbReference type="PROSITE" id="PS50011">
    <property type="entry name" value="PROTEIN_KINASE_DOM"/>
    <property type="match status" value="1"/>
</dbReference>
<dbReference type="Gene3D" id="3.40.50.620">
    <property type="entry name" value="HUPs"/>
    <property type="match status" value="1"/>
</dbReference>
<keyword evidence="1" id="KW-0808">Transferase</keyword>
<dbReference type="InterPro" id="IPR000719">
    <property type="entry name" value="Prot_kinase_dom"/>
</dbReference>
<sequence>MASPMTPSHVVIAYDATKDRGGHELKLTIDAVQLRGDILRAGDTIVVLGVLHRVVHPMGFNAKPCPEFFGTSIRAIEEEVTKKVDTYVNMLLGSAEKCEDHGVSVEVKVTAGFPIKQVILQEIMACNAAWVVLDRHIRRDLRFYLKQIPCKVALIQDSLAVEVLRPHTTDDTDTIEHKLFFSLSKPVPLSNVQANGNNELPIITSASYSVPIGSLDRSDMLHLTPPSIFNSKDYSSSLDLGSSTKNENSGLQTKEDVIKYSAIQIVQKQNKSFSRHTTPSAPILCSICGTRTEMYIKDSMTYSYSELQFATKDFSKENLIGEGGYGHVYKGKLKDGQEIAAKVRKEASSQGFREFHSEVYVLSFVRHKNIVMLLGYCCKESLNILVYEYICNKSLEWHLFEDKEEVLEWHQRHAIALGTAKGLRFLHEECRGGPIIHRDMRPSNILLTHDFVPMLGDFGLAKWKTSDDPEYTRILGTLGYLAPEYAENGMVSVRTDVYAFGMILIQLISGRKIVDDNGEKQTQSLRQWAEPIIQRLALHELIDPRIGDSYDTYEVYLMAKAAYLCVQESPEMRPSMGEVVRILEGENDHFHHLGEHFVPQYGK</sequence>